<dbReference type="OrthoDB" id="1396884at2"/>
<gene>
    <name evidence="1" type="ORF">SAMN04488008_10927</name>
</gene>
<name>A0A1H7VGJ5_9FLAO</name>
<dbReference type="RefSeq" id="WP_091626404.1">
    <property type="nucleotide sequence ID" value="NZ_FNZN01000009.1"/>
</dbReference>
<accession>A0A1H7VGJ5</accession>
<proteinExistence type="predicted"/>
<protein>
    <submittedName>
        <fullName evidence="1">Uncharacterized protein</fullName>
    </submittedName>
</protein>
<organism evidence="1 2">
    <name type="scientific">Maribacter orientalis</name>
    <dbReference type="NCBI Taxonomy" id="228957"/>
    <lineage>
        <taxon>Bacteria</taxon>
        <taxon>Pseudomonadati</taxon>
        <taxon>Bacteroidota</taxon>
        <taxon>Flavobacteriia</taxon>
        <taxon>Flavobacteriales</taxon>
        <taxon>Flavobacteriaceae</taxon>
        <taxon>Maribacter</taxon>
    </lineage>
</organism>
<reference evidence="2" key="1">
    <citation type="submission" date="2016-10" db="EMBL/GenBank/DDBJ databases">
        <authorList>
            <person name="Varghese N."/>
            <person name="Submissions S."/>
        </authorList>
    </citation>
    <scope>NUCLEOTIDE SEQUENCE [LARGE SCALE GENOMIC DNA]</scope>
    <source>
        <strain evidence="2">DSM 16471</strain>
    </source>
</reference>
<dbReference type="Proteomes" id="UP000198990">
    <property type="component" value="Unassembled WGS sequence"/>
</dbReference>
<dbReference type="EMBL" id="FNZN01000009">
    <property type="protein sequence ID" value="SEM08366.1"/>
    <property type="molecule type" value="Genomic_DNA"/>
</dbReference>
<evidence type="ECO:0000313" key="1">
    <source>
        <dbReference type="EMBL" id="SEM08366.1"/>
    </source>
</evidence>
<sequence>MDYKKIILTNLFLLVTIVGFSQLDGSLFLGLTNATTSEMNSAVNVEKGAILYNTDVNEIYVYNGSSWVSNTKPSVYMGVLTITSTGNLSVTGLPFKPSQISFAAHANIESLNLNTDNGTRNNDNGIANTYGSMNGFARNDNGSTVQQVIYVGGNGNSINDISRFSSNSSCIGIRYSNQNGDNLGVTSASLASFNSNGFTINVGSHADNLVVIYQAYK</sequence>
<dbReference type="AlphaFoldDB" id="A0A1H7VGJ5"/>
<evidence type="ECO:0000313" key="2">
    <source>
        <dbReference type="Proteomes" id="UP000198990"/>
    </source>
</evidence>
<dbReference type="STRING" id="228957.SAMN04488008_10927"/>
<keyword evidence="2" id="KW-1185">Reference proteome</keyword>